<dbReference type="InterPro" id="IPR036343">
    <property type="entry name" value="GluRdtase_N_sf"/>
</dbReference>
<accession>A0A381P8P0</accession>
<evidence type="ECO:0000256" key="7">
    <source>
        <dbReference type="ARBA" id="ARBA00047464"/>
    </source>
</evidence>
<feature type="domain" description="Tetrapyrrole biosynthesis glutamyl-tRNA reductase dimerisation" evidence="9">
    <location>
        <begin position="320"/>
        <end position="419"/>
    </location>
</feature>
<evidence type="ECO:0000256" key="8">
    <source>
        <dbReference type="SAM" id="MobiDB-lite"/>
    </source>
</evidence>
<dbReference type="InterPro" id="IPR036453">
    <property type="entry name" value="GluRdtase_dimer_dom_sf"/>
</dbReference>
<dbReference type="EMBL" id="UINC01000888">
    <property type="protein sequence ID" value="SUZ62727.1"/>
    <property type="molecule type" value="Genomic_DNA"/>
</dbReference>
<dbReference type="Pfam" id="PF00745">
    <property type="entry name" value="GlutR_dimer"/>
    <property type="match status" value="1"/>
</dbReference>
<dbReference type="InterPro" id="IPR018214">
    <property type="entry name" value="GluRdtase_CS"/>
</dbReference>
<dbReference type="InterPro" id="IPR000343">
    <property type="entry name" value="4pyrrol_synth_GluRdtase"/>
</dbReference>
<dbReference type="FunFam" id="3.40.50.720:FF:000031">
    <property type="entry name" value="Glutamyl-tRNA reductase"/>
    <property type="match status" value="1"/>
</dbReference>
<dbReference type="AlphaFoldDB" id="A0A381P8P0"/>
<evidence type="ECO:0000256" key="1">
    <source>
        <dbReference type="ARBA" id="ARBA00005059"/>
    </source>
</evidence>
<feature type="domain" description="Quinate/shikimate 5-dehydrogenase/glutamyl-tRNA reductase" evidence="10">
    <location>
        <begin position="171"/>
        <end position="306"/>
    </location>
</feature>
<dbReference type="FunFam" id="3.30.460.30:FF:000001">
    <property type="entry name" value="Glutamyl-tRNA reductase"/>
    <property type="match status" value="1"/>
</dbReference>
<dbReference type="NCBIfam" id="TIGR01035">
    <property type="entry name" value="hemA"/>
    <property type="match status" value="1"/>
</dbReference>
<gene>
    <name evidence="12" type="ORF">METZ01_LOCUS15581</name>
</gene>
<evidence type="ECO:0000256" key="3">
    <source>
        <dbReference type="ARBA" id="ARBA00012970"/>
    </source>
</evidence>
<dbReference type="GO" id="GO:0019353">
    <property type="term" value="P:protoporphyrinogen IX biosynthetic process from glutamate"/>
    <property type="evidence" value="ECO:0007669"/>
    <property type="project" value="TreeGrafter"/>
</dbReference>
<evidence type="ECO:0000256" key="6">
    <source>
        <dbReference type="ARBA" id="ARBA00023244"/>
    </source>
</evidence>
<dbReference type="Gene3D" id="3.30.460.30">
    <property type="entry name" value="Glutamyl-tRNA reductase, N-terminal domain"/>
    <property type="match status" value="1"/>
</dbReference>
<dbReference type="SUPFAM" id="SSF51735">
    <property type="entry name" value="NAD(P)-binding Rossmann-fold domains"/>
    <property type="match status" value="1"/>
</dbReference>
<dbReference type="PIRSF" id="PIRSF000445">
    <property type="entry name" value="4pyrrol_synth_GluRdtase"/>
    <property type="match status" value="1"/>
</dbReference>
<dbReference type="EC" id="1.2.1.70" evidence="3"/>
<dbReference type="InterPro" id="IPR006151">
    <property type="entry name" value="Shikm_DH/Glu-tRNA_Rdtase"/>
</dbReference>
<comment type="pathway">
    <text evidence="1">Porphyrin-containing compound metabolism; protoporphyrin-IX biosynthesis; 5-aminolevulinate from L-glutamyl-tRNA(Glu): step 1/2.</text>
</comment>
<comment type="similarity">
    <text evidence="2">Belongs to the glutamyl-tRNA reductase family.</text>
</comment>
<dbReference type="Pfam" id="PF01488">
    <property type="entry name" value="Shikimate_DH"/>
    <property type="match status" value="1"/>
</dbReference>
<comment type="catalytic activity">
    <reaction evidence="7">
        <text>(S)-4-amino-5-oxopentanoate + tRNA(Glu) + NADP(+) = L-glutamyl-tRNA(Glu) + NADPH + H(+)</text>
        <dbReference type="Rhea" id="RHEA:12344"/>
        <dbReference type="Rhea" id="RHEA-COMP:9663"/>
        <dbReference type="Rhea" id="RHEA-COMP:9680"/>
        <dbReference type="ChEBI" id="CHEBI:15378"/>
        <dbReference type="ChEBI" id="CHEBI:57501"/>
        <dbReference type="ChEBI" id="CHEBI:57783"/>
        <dbReference type="ChEBI" id="CHEBI:58349"/>
        <dbReference type="ChEBI" id="CHEBI:78442"/>
        <dbReference type="ChEBI" id="CHEBI:78520"/>
        <dbReference type="EC" id="1.2.1.70"/>
    </reaction>
</comment>
<dbReference type="HAMAP" id="MF_00087">
    <property type="entry name" value="Glu_tRNA_reductase"/>
    <property type="match status" value="1"/>
</dbReference>
<evidence type="ECO:0000259" key="11">
    <source>
        <dbReference type="Pfam" id="PF05201"/>
    </source>
</evidence>
<sequence length="445" mass="48649">VVGVSHLTAPVEIRERFAFSPAEAEVTLGRLIIASEVQEAVLLSTCNRTELYVCPGGNERAKEAAERVLSEKAGEVVGGTKQYLYHHEGEASVRHLYRVAGGLDSLVLGEAEIQGQVKDAYELAGRSPAGPELAGPILHRLFQSALSAGGRIRSTTPIGEGAASVASVAVELARKIFGGLEGRQVMILGAGTTAELVVEALGRDGIRGLVVSNRTHERATELASRLSGRAVHFDEMPFELAKTDILIASTAAPHPLVTRDGFRHAREGSQSGPLLILDLAIPRDVEPEVGSEANVFLYNVDHLHEILDDNLLKRQSSVPEAEAIIEEYTQDFLHWYGARGVVPVIRSLRGRWDDVRRSELDRLWQKLSHMSEDDRDLVEAFSKQLLNKLLHDPTERLKQGAGNGRGVEFIDAVRYLHDLETVEAARSEESEPDDVGDAETMEMDE</sequence>
<evidence type="ECO:0000259" key="10">
    <source>
        <dbReference type="Pfam" id="PF01488"/>
    </source>
</evidence>
<dbReference type="InterPro" id="IPR015896">
    <property type="entry name" value="4pyrrol_synth_GluRdtase_dimer"/>
</dbReference>
<dbReference type="SUPFAM" id="SSF69075">
    <property type="entry name" value="Glutamyl tRNA-reductase dimerization domain"/>
    <property type="match status" value="1"/>
</dbReference>
<protein>
    <recommendedName>
        <fullName evidence="3">glutamyl-tRNA reductase</fullName>
        <ecNumber evidence="3">1.2.1.70</ecNumber>
    </recommendedName>
</protein>
<dbReference type="Pfam" id="PF05201">
    <property type="entry name" value="GlutR_N"/>
    <property type="match status" value="1"/>
</dbReference>
<dbReference type="CDD" id="cd05213">
    <property type="entry name" value="NAD_bind_Glutamyl_tRNA_reduct"/>
    <property type="match status" value="1"/>
</dbReference>
<dbReference type="PANTHER" id="PTHR43013:SF1">
    <property type="entry name" value="GLUTAMYL-TRNA REDUCTASE"/>
    <property type="match status" value="1"/>
</dbReference>
<evidence type="ECO:0000256" key="5">
    <source>
        <dbReference type="ARBA" id="ARBA00023002"/>
    </source>
</evidence>
<proteinExistence type="inferred from homology"/>
<dbReference type="Gene3D" id="3.40.50.720">
    <property type="entry name" value="NAD(P)-binding Rossmann-like Domain"/>
    <property type="match status" value="1"/>
</dbReference>
<dbReference type="GO" id="GO:0050661">
    <property type="term" value="F:NADP binding"/>
    <property type="evidence" value="ECO:0007669"/>
    <property type="project" value="InterPro"/>
</dbReference>
<dbReference type="SUPFAM" id="SSF69742">
    <property type="entry name" value="Glutamyl tRNA-reductase catalytic, N-terminal domain"/>
    <property type="match status" value="1"/>
</dbReference>
<dbReference type="UniPathway" id="UPA00251">
    <property type="reaction ID" value="UER00316"/>
</dbReference>
<keyword evidence="5" id="KW-0560">Oxidoreductase</keyword>
<evidence type="ECO:0000313" key="12">
    <source>
        <dbReference type="EMBL" id="SUZ62727.1"/>
    </source>
</evidence>
<evidence type="ECO:0000256" key="2">
    <source>
        <dbReference type="ARBA" id="ARBA00005916"/>
    </source>
</evidence>
<feature type="domain" description="Glutamyl-tRNA reductase N-terminal" evidence="11">
    <location>
        <begin position="2"/>
        <end position="156"/>
    </location>
</feature>
<keyword evidence="4" id="KW-0521">NADP</keyword>
<organism evidence="12">
    <name type="scientific">marine metagenome</name>
    <dbReference type="NCBI Taxonomy" id="408172"/>
    <lineage>
        <taxon>unclassified sequences</taxon>
        <taxon>metagenomes</taxon>
        <taxon>ecological metagenomes</taxon>
    </lineage>
</organism>
<evidence type="ECO:0000256" key="4">
    <source>
        <dbReference type="ARBA" id="ARBA00022857"/>
    </source>
</evidence>
<dbReference type="PROSITE" id="PS00747">
    <property type="entry name" value="GLUTR"/>
    <property type="match status" value="1"/>
</dbReference>
<dbReference type="PANTHER" id="PTHR43013">
    <property type="entry name" value="GLUTAMYL-TRNA REDUCTASE"/>
    <property type="match status" value="1"/>
</dbReference>
<dbReference type="GO" id="GO:0008883">
    <property type="term" value="F:glutamyl-tRNA reductase activity"/>
    <property type="evidence" value="ECO:0007669"/>
    <property type="project" value="UniProtKB-EC"/>
</dbReference>
<keyword evidence="6" id="KW-0627">Porphyrin biosynthesis</keyword>
<evidence type="ECO:0000259" key="9">
    <source>
        <dbReference type="Pfam" id="PF00745"/>
    </source>
</evidence>
<feature type="compositionally biased region" description="Acidic residues" evidence="8">
    <location>
        <begin position="430"/>
        <end position="445"/>
    </location>
</feature>
<feature type="non-terminal residue" evidence="12">
    <location>
        <position position="1"/>
    </location>
</feature>
<name>A0A381P8P0_9ZZZZ</name>
<dbReference type="InterPro" id="IPR015895">
    <property type="entry name" value="4pyrrol_synth_GluRdtase_N"/>
</dbReference>
<reference evidence="12" key="1">
    <citation type="submission" date="2018-05" db="EMBL/GenBank/DDBJ databases">
        <authorList>
            <person name="Lanie J.A."/>
            <person name="Ng W.-L."/>
            <person name="Kazmierczak K.M."/>
            <person name="Andrzejewski T.M."/>
            <person name="Davidsen T.M."/>
            <person name="Wayne K.J."/>
            <person name="Tettelin H."/>
            <person name="Glass J.I."/>
            <person name="Rusch D."/>
            <person name="Podicherti R."/>
            <person name="Tsui H.-C.T."/>
            <person name="Winkler M.E."/>
        </authorList>
    </citation>
    <scope>NUCLEOTIDE SEQUENCE</scope>
</reference>
<feature type="region of interest" description="Disordered" evidence="8">
    <location>
        <begin position="423"/>
        <end position="445"/>
    </location>
</feature>
<dbReference type="InterPro" id="IPR036291">
    <property type="entry name" value="NAD(P)-bd_dom_sf"/>
</dbReference>